<feature type="chain" id="PRO_5045479784" evidence="1">
    <location>
        <begin position="26"/>
        <end position="110"/>
    </location>
</feature>
<sequence length="110" mass="12362">MKSKTIAFAAAALAAFGAFSSVAQAEVLVTDEDRYRHQADRLGYSGGVPAVPQPDYRNFGRDGLPYILGGVAPGLQNRVYINNWRDYGLQRPPRDHRWVRIGDQFVLQRR</sequence>
<dbReference type="RefSeq" id="WP_193677189.1">
    <property type="nucleotide sequence ID" value="NZ_JADDIV010000004.1"/>
</dbReference>
<protein>
    <submittedName>
        <fullName evidence="2">RcnB family protein</fullName>
    </submittedName>
</protein>
<name>A0ABR9S4V7_9BURK</name>
<comment type="caution">
    <text evidence="2">The sequence shown here is derived from an EMBL/GenBank/DDBJ whole genome shotgun (WGS) entry which is preliminary data.</text>
</comment>
<dbReference type="Gene3D" id="3.10.450.160">
    <property type="entry name" value="inner membrane protein cigr"/>
    <property type="match status" value="1"/>
</dbReference>
<keyword evidence="3" id="KW-1185">Reference proteome</keyword>
<evidence type="ECO:0000256" key="1">
    <source>
        <dbReference type="SAM" id="SignalP"/>
    </source>
</evidence>
<evidence type="ECO:0000313" key="2">
    <source>
        <dbReference type="EMBL" id="MBE7368547.1"/>
    </source>
</evidence>
<dbReference type="EMBL" id="JADDIV010000004">
    <property type="protein sequence ID" value="MBE7368547.1"/>
    <property type="molecule type" value="Genomic_DNA"/>
</dbReference>
<organism evidence="2 3">
    <name type="scientific">Ramlibacter pallidus</name>
    <dbReference type="NCBI Taxonomy" id="2780087"/>
    <lineage>
        <taxon>Bacteria</taxon>
        <taxon>Pseudomonadati</taxon>
        <taxon>Pseudomonadota</taxon>
        <taxon>Betaproteobacteria</taxon>
        <taxon>Burkholderiales</taxon>
        <taxon>Comamonadaceae</taxon>
        <taxon>Ramlibacter</taxon>
    </lineage>
</organism>
<keyword evidence="1" id="KW-0732">Signal</keyword>
<evidence type="ECO:0000313" key="3">
    <source>
        <dbReference type="Proteomes" id="UP000806285"/>
    </source>
</evidence>
<proteinExistence type="predicted"/>
<dbReference type="InterPro" id="IPR024572">
    <property type="entry name" value="RcnB"/>
</dbReference>
<reference evidence="2 3" key="1">
    <citation type="submission" date="2020-10" db="EMBL/GenBank/DDBJ databases">
        <title>Ramlibacter sp. HM2 16S ribosomal RNA gene Genome sequencing and assembly.</title>
        <authorList>
            <person name="Kang M."/>
        </authorList>
    </citation>
    <scope>NUCLEOTIDE SEQUENCE [LARGE SCALE GENOMIC DNA]</scope>
    <source>
        <strain evidence="2 3">HM2</strain>
    </source>
</reference>
<dbReference type="Proteomes" id="UP000806285">
    <property type="component" value="Unassembled WGS sequence"/>
</dbReference>
<feature type="signal peptide" evidence="1">
    <location>
        <begin position="1"/>
        <end position="25"/>
    </location>
</feature>
<gene>
    <name evidence="2" type="ORF">IM787_13390</name>
</gene>
<accession>A0ABR9S4V7</accession>
<dbReference type="Pfam" id="PF11776">
    <property type="entry name" value="RcnB"/>
    <property type="match status" value="1"/>
</dbReference>